<reference evidence="1" key="1">
    <citation type="submission" date="2014-11" db="EMBL/GenBank/DDBJ databases">
        <authorList>
            <person name="Amaro Gonzalez C."/>
        </authorList>
    </citation>
    <scope>NUCLEOTIDE SEQUENCE</scope>
</reference>
<reference evidence="1" key="2">
    <citation type="journal article" date="2015" name="Fish Shellfish Immunol.">
        <title>Early steps in the European eel (Anguilla anguilla)-Vibrio vulnificus interaction in the gills: Role of the RtxA13 toxin.</title>
        <authorList>
            <person name="Callol A."/>
            <person name="Pajuelo D."/>
            <person name="Ebbesson L."/>
            <person name="Teles M."/>
            <person name="MacKenzie S."/>
            <person name="Amaro C."/>
        </authorList>
    </citation>
    <scope>NUCLEOTIDE SEQUENCE</scope>
</reference>
<protein>
    <submittedName>
        <fullName evidence="1">Uncharacterized protein</fullName>
    </submittedName>
</protein>
<accession>A0A0E9TGY8</accession>
<proteinExistence type="predicted"/>
<evidence type="ECO:0000313" key="1">
    <source>
        <dbReference type="EMBL" id="JAH52836.1"/>
    </source>
</evidence>
<dbReference type="AlphaFoldDB" id="A0A0E9TGY8"/>
<sequence>MPQYSAHTQWNGENMDTETVICHRCLIQSKPQCSLSSSFN</sequence>
<organism evidence="1">
    <name type="scientific">Anguilla anguilla</name>
    <name type="common">European freshwater eel</name>
    <name type="synonym">Muraena anguilla</name>
    <dbReference type="NCBI Taxonomy" id="7936"/>
    <lineage>
        <taxon>Eukaryota</taxon>
        <taxon>Metazoa</taxon>
        <taxon>Chordata</taxon>
        <taxon>Craniata</taxon>
        <taxon>Vertebrata</taxon>
        <taxon>Euteleostomi</taxon>
        <taxon>Actinopterygii</taxon>
        <taxon>Neopterygii</taxon>
        <taxon>Teleostei</taxon>
        <taxon>Anguilliformes</taxon>
        <taxon>Anguillidae</taxon>
        <taxon>Anguilla</taxon>
    </lineage>
</organism>
<name>A0A0E9TGY8_ANGAN</name>
<dbReference type="EMBL" id="GBXM01055741">
    <property type="protein sequence ID" value="JAH52836.1"/>
    <property type="molecule type" value="Transcribed_RNA"/>
</dbReference>